<feature type="transmembrane region" description="Helical" evidence="6">
    <location>
        <begin position="405"/>
        <end position="423"/>
    </location>
</feature>
<feature type="transmembrane region" description="Helical" evidence="6">
    <location>
        <begin position="435"/>
        <end position="458"/>
    </location>
</feature>
<feature type="transmembrane region" description="Helical" evidence="6">
    <location>
        <begin position="478"/>
        <end position="501"/>
    </location>
</feature>
<feature type="transmembrane region" description="Helical" evidence="6">
    <location>
        <begin position="377"/>
        <end position="393"/>
    </location>
</feature>
<gene>
    <name evidence="8" type="ORF">ACHAXA_000094</name>
</gene>
<organism evidence="8 9">
    <name type="scientific">Cyclostephanos tholiformis</name>
    <dbReference type="NCBI Taxonomy" id="382380"/>
    <lineage>
        <taxon>Eukaryota</taxon>
        <taxon>Sar</taxon>
        <taxon>Stramenopiles</taxon>
        <taxon>Ochrophyta</taxon>
        <taxon>Bacillariophyta</taxon>
        <taxon>Coscinodiscophyceae</taxon>
        <taxon>Thalassiosirophycidae</taxon>
        <taxon>Stephanodiscales</taxon>
        <taxon>Stephanodiscaceae</taxon>
        <taxon>Cyclostephanos</taxon>
    </lineage>
</organism>
<dbReference type="InterPro" id="IPR020846">
    <property type="entry name" value="MFS_dom"/>
</dbReference>
<dbReference type="PANTHER" id="PTHR23511:SF34">
    <property type="entry name" value="SYNAPTIC VESICLE GLYCOPROTEIN 2"/>
    <property type="match status" value="1"/>
</dbReference>
<dbReference type="PANTHER" id="PTHR23511">
    <property type="entry name" value="SYNAPTIC VESICLE GLYCOPROTEIN 2"/>
    <property type="match status" value="1"/>
</dbReference>
<keyword evidence="9" id="KW-1185">Reference proteome</keyword>
<dbReference type="InterPro" id="IPR036259">
    <property type="entry name" value="MFS_trans_sf"/>
</dbReference>
<comment type="subcellular location">
    <subcellularLocation>
        <location evidence="1">Membrane</location>
        <topology evidence="1">Multi-pass membrane protein</topology>
    </subcellularLocation>
</comment>
<dbReference type="PROSITE" id="PS50850">
    <property type="entry name" value="MFS"/>
    <property type="match status" value="1"/>
</dbReference>
<evidence type="ECO:0000256" key="3">
    <source>
        <dbReference type="ARBA" id="ARBA00022692"/>
    </source>
</evidence>
<sequence length="638" mass="69727">MHSAFSPYRRDPSAFGEMSNRFRPLSVDDDKDDEHIILPPRSIDDYLDCAYRRGDCVGLSYRVIFLALGMANSGDSAEISCTNYALSSPSFRRDILVGGDFAMRGSAIAGAHFAGMFLSGLLAGPLVDACGRRSTILLGLTSNSVAGVLSSCVITASQLVVLRFATGLGLGMVIGGVVALAAELCPPSSRGRYMTLVSSCYTLGFLYSSFWALLIFRGEEEDDGGSGYGYWRLFMFVNALPTIIAAMLVAAFVPESPRFYLCRGRLTEAVRVANSIACAMMGDHEHDDNNDGKNFDLLTEGELRRYLRMSGTCGPRGDEGIDSNASDAVADHAVARDEGGGQHRRRVHFCEEVRTGIESFVRVFANGYWRTTVPLQLCYFSLTLVTGVGTWWTKIFQSLQLQTDAYALSFYHTLAQIPGMMLATGLIDTVGRRRLIIVGFGGGSFTLILLSAIANAIRSSKVEDGDHDPETTDEVWRYRSAIVFALACSYTVSLCVCWLALDCTSAESFPTRVRGTGRGVCVATGRVAGFCVQFLYGPLANEDGLGRMMGLASAFAFSGMILSSRTTDTTNVDLRDNWDHLSTVDDGVSLDRLDRNAINEETNSKKLKTEFAPPSKRDQAKRSMLWHSHERDLLLSKR</sequence>
<evidence type="ECO:0000259" key="7">
    <source>
        <dbReference type="PROSITE" id="PS50850"/>
    </source>
</evidence>
<reference evidence="8 9" key="1">
    <citation type="submission" date="2024-10" db="EMBL/GenBank/DDBJ databases">
        <title>Updated reference genomes for cyclostephanoid diatoms.</title>
        <authorList>
            <person name="Roberts W.R."/>
            <person name="Alverson A.J."/>
        </authorList>
    </citation>
    <scope>NUCLEOTIDE SEQUENCE [LARGE SCALE GENOMIC DNA]</scope>
    <source>
        <strain evidence="8 9">AJA228-03</strain>
    </source>
</reference>
<keyword evidence="4 6" id="KW-1133">Transmembrane helix</keyword>
<keyword evidence="3 6" id="KW-0812">Transmembrane</keyword>
<dbReference type="SUPFAM" id="SSF103473">
    <property type="entry name" value="MFS general substrate transporter"/>
    <property type="match status" value="1"/>
</dbReference>
<dbReference type="GO" id="GO:0016020">
    <property type="term" value="C:membrane"/>
    <property type="evidence" value="ECO:0007669"/>
    <property type="project" value="UniProtKB-SubCell"/>
</dbReference>
<evidence type="ECO:0000256" key="6">
    <source>
        <dbReference type="SAM" id="Phobius"/>
    </source>
</evidence>
<name>A0ABD3R4I2_9STRA</name>
<dbReference type="Gene3D" id="1.20.1250.20">
    <property type="entry name" value="MFS general substrate transporter like domains"/>
    <property type="match status" value="1"/>
</dbReference>
<feature type="transmembrane region" description="Helical" evidence="6">
    <location>
        <begin position="101"/>
        <end position="124"/>
    </location>
</feature>
<feature type="domain" description="Major facilitator superfamily (MFS) profile" evidence="7">
    <location>
        <begin position="62"/>
        <end position="571"/>
    </location>
</feature>
<keyword evidence="5 6" id="KW-0472">Membrane</keyword>
<accession>A0ABD3R4I2</accession>
<keyword evidence="2" id="KW-0813">Transport</keyword>
<evidence type="ECO:0000313" key="9">
    <source>
        <dbReference type="Proteomes" id="UP001530377"/>
    </source>
</evidence>
<protein>
    <recommendedName>
        <fullName evidence="7">Major facilitator superfamily (MFS) profile domain-containing protein</fullName>
    </recommendedName>
</protein>
<feature type="transmembrane region" description="Helical" evidence="6">
    <location>
        <begin position="136"/>
        <end position="156"/>
    </location>
</feature>
<evidence type="ECO:0000256" key="4">
    <source>
        <dbReference type="ARBA" id="ARBA00022989"/>
    </source>
</evidence>
<evidence type="ECO:0000256" key="5">
    <source>
        <dbReference type="ARBA" id="ARBA00023136"/>
    </source>
</evidence>
<evidence type="ECO:0000313" key="8">
    <source>
        <dbReference type="EMBL" id="KAL3807518.1"/>
    </source>
</evidence>
<dbReference type="Proteomes" id="UP001530377">
    <property type="component" value="Unassembled WGS sequence"/>
</dbReference>
<feature type="transmembrane region" description="Helical" evidence="6">
    <location>
        <begin position="228"/>
        <end position="253"/>
    </location>
</feature>
<proteinExistence type="predicted"/>
<feature type="transmembrane region" description="Helical" evidence="6">
    <location>
        <begin position="162"/>
        <end position="181"/>
    </location>
</feature>
<evidence type="ECO:0000256" key="2">
    <source>
        <dbReference type="ARBA" id="ARBA00022448"/>
    </source>
</evidence>
<dbReference type="Pfam" id="PF00083">
    <property type="entry name" value="Sugar_tr"/>
    <property type="match status" value="2"/>
</dbReference>
<dbReference type="EMBL" id="JALLPB020000619">
    <property type="protein sequence ID" value="KAL3807518.1"/>
    <property type="molecule type" value="Genomic_DNA"/>
</dbReference>
<dbReference type="InterPro" id="IPR005828">
    <property type="entry name" value="MFS_sugar_transport-like"/>
</dbReference>
<dbReference type="AlphaFoldDB" id="A0ABD3R4I2"/>
<feature type="transmembrane region" description="Helical" evidence="6">
    <location>
        <begin position="193"/>
        <end position="216"/>
    </location>
</feature>
<evidence type="ECO:0000256" key="1">
    <source>
        <dbReference type="ARBA" id="ARBA00004141"/>
    </source>
</evidence>
<comment type="caution">
    <text evidence="8">The sequence shown here is derived from an EMBL/GenBank/DDBJ whole genome shotgun (WGS) entry which is preliminary data.</text>
</comment>